<gene>
    <name evidence="1" type="ORF">Tci_015407</name>
</gene>
<name>A0A6L2K338_TANCI</name>
<protein>
    <submittedName>
        <fullName evidence="1">Boron transporter 4-like</fullName>
    </submittedName>
</protein>
<organism evidence="1">
    <name type="scientific">Tanacetum cinerariifolium</name>
    <name type="common">Dalmatian daisy</name>
    <name type="synonym">Chrysanthemum cinerariifolium</name>
    <dbReference type="NCBI Taxonomy" id="118510"/>
    <lineage>
        <taxon>Eukaryota</taxon>
        <taxon>Viridiplantae</taxon>
        <taxon>Streptophyta</taxon>
        <taxon>Embryophyta</taxon>
        <taxon>Tracheophyta</taxon>
        <taxon>Spermatophyta</taxon>
        <taxon>Magnoliopsida</taxon>
        <taxon>eudicotyledons</taxon>
        <taxon>Gunneridae</taxon>
        <taxon>Pentapetalae</taxon>
        <taxon>asterids</taxon>
        <taxon>campanulids</taxon>
        <taxon>Asterales</taxon>
        <taxon>Asteraceae</taxon>
        <taxon>Asteroideae</taxon>
        <taxon>Anthemideae</taxon>
        <taxon>Anthemidinae</taxon>
        <taxon>Tanacetum</taxon>
    </lineage>
</organism>
<accession>A0A6L2K338</accession>
<dbReference type="EMBL" id="BKCJ010001708">
    <property type="protein sequence ID" value="GEU43429.1"/>
    <property type="molecule type" value="Genomic_DNA"/>
</dbReference>
<sequence length="103" mass="11582">MAANMFSCCLAKIWFNFNMLACFTTYVPITIVTYPSLSLHAMDSGNERSGGIERASISHLNGEVSICDAEILYELTTSRGELKVRNLSFNEDKRTQQGYVYPE</sequence>
<evidence type="ECO:0000313" key="1">
    <source>
        <dbReference type="EMBL" id="GEU43429.1"/>
    </source>
</evidence>
<reference evidence="1" key="1">
    <citation type="journal article" date="2019" name="Sci. Rep.">
        <title>Draft genome of Tanacetum cinerariifolium, the natural source of mosquito coil.</title>
        <authorList>
            <person name="Yamashiro T."/>
            <person name="Shiraishi A."/>
            <person name="Satake H."/>
            <person name="Nakayama K."/>
        </authorList>
    </citation>
    <scope>NUCLEOTIDE SEQUENCE</scope>
</reference>
<dbReference type="AlphaFoldDB" id="A0A6L2K338"/>
<comment type="caution">
    <text evidence="1">The sequence shown here is derived from an EMBL/GenBank/DDBJ whole genome shotgun (WGS) entry which is preliminary data.</text>
</comment>
<proteinExistence type="predicted"/>